<dbReference type="EMBL" id="QWEG01000002">
    <property type="protein sequence ID" value="RHW42570.1"/>
    <property type="molecule type" value="Genomic_DNA"/>
</dbReference>
<dbReference type="Proteomes" id="UP000284416">
    <property type="component" value="Unassembled WGS sequence"/>
</dbReference>
<keyword evidence="3" id="KW-1185">Reference proteome</keyword>
<protein>
    <recommendedName>
        <fullName evidence="4">Polyhydroxyalkanoate synthesis regulator</fullName>
    </recommendedName>
</protein>
<organism evidence="2 3">
    <name type="scientific">Neobacillus notoginsengisoli</name>
    <dbReference type="NCBI Taxonomy" id="1578198"/>
    <lineage>
        <taxon>Bacteria</taxon>
        <taxon>Bacillati</taxon>
        <taxon>Bacillota</taxon>
        <taxon>Bacilli</taxon>
        <taxon>Bacillales</taxon>
        <taxon>Bacillaceae</taxon>
        <taxon>Neobacillus</taxon>
    </lineage>
</organism>
<name>A0A417YYF8_9BACI</name>
<evidence type="ECO:0000313" key="2">
    <source>
        <dbReference type="EMBL" id="RHW42570.1"/>
    </source>
</evidence>
<evidence type="ECO:0008006" key="4">
    <source>
        <dbReference type="Google" id="ProtNLM"/>
    </source>
</evidence>
<feature type="compositionally biased region" description="Polar residues" evidence="1">
    <location>
        <begin position="151"/>
        <end position="163"/>
    </location>
</feature>
<proteinExistence type="predicted"/>
<dbReference type="OrthoDB" id="191894at2"/>
<reference evidence="2 3" key="1">
    <citation type="journal article" date="2017" name="Int. J. Syst. Evol. Microbiol.">
        <title>Bacillus notoginsengisoli sp. nov., a novel bacterium isolated from the rhizosphere of Panax notoginseng.</title>
        <authorList>
            <person name="Zhang M.Y."/>
            <person name="Cheng J."/>
            <person name="Cai Y."/>
            <person name="Zhang T.Y."/>
            <person name="Wu Y.Y."/>
            <person name="Manikprabhu D."/>
            <person name="Li W.J."/>
            <person name="Zhang Y.X."/>
        </authorList>
    </citation>
    <scope>NUCLEOTIDE SEQUENCE [LARGE SCALE GENOMIC DNA]</scope>
    <source>
        <strain evidence="2 3">JCM 30743</strain>
    </source>
</reference>
<accession>A0A417YYF8</accession>
<evidence type="ECO:0000256" key="1">
    <source>
        <dbReference type="SAM" id="MobiDB-lite"/>
    </source>
</evidence>
<sequence length="178" mass="19041">MINDLFSKGILLGLGAAVAGKEKLEETIMKMADQGMMSKKEADSLFSDLVKKGAQKSENWNKDIRDSITAQLRELGFVTRSELETLQAQIVLLQQELAGYRADQGSKAKGPSSNQTEFSTGLSSTGTGTSESALTSQSQAADEIILDDADGQQQAGYTGNFTDSGDKKIPPNTDNVLD</sequence>
<feature type="region of interest" description="Disordered" evidence="1">
    <location>
        <begin position="103"/>
        <end position="178"/>
    </location>
</feature>
<dbReference type="RefSeq" id="WP_118919267.1">
    <property type="nucleotide sequence ID" value="NZ_QWEG01000002.1"/>
</dbReference>
<gene>
    <name evidence="2" type="ORF">D1B31_02960</name>
</gene>
<comment type="caution">
    <text evidence="2">The sequence shown here is derived from an EMBL/GenBank/DDBJ whole genome shotgun (WGS) entry which is preliminary data.</text>
</comment>
<feature type="compositionally biased region" description="Low complexity" evidence="1">
    <location>
        <begin position="116"/>
        <end position="136"/>
    </location>
</feature>
<dbReference type="AlphaFoldDB" id="A0A417YYF8"/>
<evidence type="ECO:0000313" key="3">
    <source>
        <dbReference type="Proteomes" id="UP000284416"/>
    </source>
</evidence>